<reference evidence="2 3" key="1">
    <citation type="submission" date="2018-08" db="EMBL/GenBank/DDBJ databases">
        <authorList>
            <person name="Khan S.A."/>
        </authorList>
    </citation>
    <scope>NUCLEOTIDE SEQUENCE [LARGE SCALE GENOMIC DNA]</scope>
    <source>
        <strain evidence="2 3">GTF-13</strain>
    </source>
</reference>
<dbReference type="InterPro" id="IPR021342">
    <property type="entry name" value="DUF2959"/>
</dbReference>
<sequence>MNSIGRAALVLAALLLAGCQSAYYSAMEQVGIHKRDIMADRVEEARDAQGEARDQFKSALERYRSVVTVEDQPLADKYDELNSEYEASRDAATEVSDRIAAVESVSEALFDEWREELKLYSNASLRKQSQSKLVATERKYQSLIKAMRRSEARMQPVLSVLQDQVLFLKHNLNARAIDALKGELKTIQTDVGRLVAEMERSIAESEAFLKTLQEG</sequence>
<keyword evidence="3" id="KW-1185">Reference proteome</keyword>
<evidence type="ECO:0000313" key="3">
    <source>
        <dbReference type="Proteomes" id="UP000280792"/>
    </source>
</evidence>
<protein>
    <submittedName>
        <fullName evidence="2">DUF2959 domain-containing protein</fullName>
    </submittedName>
</protein>
<organism evidence="2 3">
    <name type="scientific">Aestuariirhabdus litorea</name>
    <dbReference type="NCBI Taxonomy" id="2528527"/>
    <lineage>
        <taxon>Bacteria</taxon>
        <taxon>Pseudomonadati</taxon>
        <taxon>Pseudomonadota</taxon>
        <taxon>Gammaproteobacteria</taxon>
        <taxon>Oceanospirillales</taxon>
        <taxon>Aestuariirhabdaceae</taxon>
        <taxon>Aestuariirhabdus</taxon>
    </lineage>
</organism>
<dbReference type="EMBL" id="QWEZ01000002">
    <property type="protein sequence ID" value="RRJ83044.1"/>
    <property type="molecule type" value="Genomic_DNA"/>
</dbReference>
<dbReference type="PROSITE" id="PS51257">
    <property type="entry name" value="PROKAR_LIPOPROTEIN"/>
    <property type="match status" value="1"/>
</dbReference>
<reference evidence="2 3" key="2">
    <citation type="submission" date="2018-12" db="EMBL/GenBank/DDBJ databases">
        <title>Simiduia agarivorans gen. nov., sp. nov., a marine, agarolytic bacterium isolated from shallow coastal water from Keelung, Taiwan.</title>
        <authorList>
            <person name="Shieh W.Y."/>
        </authorList>
    </citation>
    <scope>NUCLEOTIDE SEQUENCE [LARGE SCALE GENOMIC DNA]</scope>
    <source>
        <strain evidence="2 3">GTF-13</strain>
    </source>
</reference>
<proteinExistence type="predicted"/>
<dbReference type="Pfam" id="PF11172">
    <property type="entry name" value="DUF2959"/>
    <property type="match status" value="1"/>
</dbReference>
<keyword evidence="1" id="KW-0732">Signal</keyword>
<feature type="signal peptide" evidence="1">
    <location>
        <begin position="1"/>
        <end position="22"/>
    </location>
</feature>
<dbReference type="RefSeq" id="WP_125017348.1">
    <property type="nucleotide sequence ID" value="NZ_QWEZ01000002.1"/>
</dbReference>
<name>A0A3P3VKY1_9GAMM</name>
<feature type="chain" id="PRO_5018300782" evidence="1">
    <location>
        <begin position="23"/>
        <end position="215"/>
    </location>
</feature>
<evidence type="ECO:0000313" key="2">
    <source>
        <dbReference type="EMBL" id="RRJ83044.1"/>
    </source>
</evidence>
<evidence type="ECO:0000256" key="1">
    <source>
        <dbReference type="SAM" id="SignalP"/>
    </source>
</evidence>
<accession>A0A3P3VKY1</accession>
<dbReference type="Proteomes" id="UP000280792">
    <property type="component" value="Unassembled WGS sequence"/>
</dbReference>
<gene>
    <name evidence="2" type="ORF">D0544_14475</name>
</gene>
<dbReference type="AlphaFoldDB" id="A0A3P3VKY1"/>
<comment type="caution">
    <text evidence="2">The sequence shown here is derived from an EMBL/GenBank/DDBJ whole genome shotgun (WGS) entry which is preliminary data.</text>
</comment>